<feature type="binding site" evidence="6">
    <location>
        <position position="80"/>
    </location>
    <ligand>
        <name>spermidine</name>
        <dbReference type="ChEBI" id="CHEBI:57834"/>
    </ligand>
</feature>
<organism evidence="8 9">
    <name type="scientific">Acuticoccus mangrovi</name>
    <dbReference type="NCBI Taxonomy" id="2796142"/>
    <lineage>
        <taxon>Bacteria</taxon>
        <taxon>Pseudomonadati</taxon>
        <taxon>Pseudomonadota</taxon>
        <taxon>Alphaproteobacteria</taxon>
        <taxon>Hyphomicrobiales</taxon>
        <taxon>Amorphaceae</taxon>
        <taxon>Acuticoccus</taxon>
    </lineage>
</organism>
<reference evidence="8" key="1">
    <citation type="submission" date="2020-12" db="EMBL/GenBank/DDBJ databases">
        <title>Bacterial taxonomy.</title>
        <authorList>
            <person name="Pan X."/>
        </authorList>
    </citation>
    <scope>NUCLEOTIDE SEQUENCE</scope>
    <source>
        <strain evidence="8">B2012</strain>
    </source>
</reference>
<dbReference type="GO" id="GO:0015846">
    <property type="term" value="P:polyamine transport"/>
    <property type="evidence" value="ECO:0007669"/>
    <property type="project" value="InterPro"/>
</dbReference>
<dbReference type="PIRSF" id="PIRSF019574">
    <property type="entry name" value="Periplasmic_polyamine_BP"/>
    <property type="match status" value="1"/>
</dbReference>
<keyword evidence="4 5" id="KW-0574">Periplasm</keyword>
<comment type="similarity">
    <text evidence="5">Belongs to the bacterial solute-binding protein PotD/PotF family.</text>
</comment>
<dbReference type="Gene3D" id="3.40.190.10">
    <property type="entry name" value="Periplasmic binding protein-like II"/>
    <property type="match status" value="2"/>
</dbReference>
<dbReference type="SUPFAM" id="SSF53850">
    <property type="entry name" value="Periplasmic binding protein-like II"/>
    <property type="match status" value="1"/>
</dbReference>
<dbReference type="InterPro" id="IPR006059">
    <property type="entry name" value="SBP"/>
</dbReference>
<evidence type="ECO:0000256" key="5">
    <source>
        <dbReference type="PIRNR" id="PIRNR019574"/>
    </source>
</evidence>
<feature type="chain" id="PRO_5037738949" description="Putrescine-binding periplasmic protein" evidence="7">
    <location>
        <begin position="20"/>
        <end position="361"/>
    </location>
</feature>
<keyword evidence="3 7" id="KW-0732">Signal</keyword>
<dbReference type="GO" id="GO:0042597">
    <property type="term" value="C:periplasmic space"/>
    <property type="evidence" value="ECO:0007669"/>
    <property type="project" value="UniProtKB-SubCell"/>
</dbReference>
<evidence type="ECO:0000256" key="3">
    <source>
        <dbReference type="ARBA" id="ARBA00022729"/>
    </source>
</evidence>
<proteinExistence type="inferred from homology"/>
<evidence type="ECO:0000256" key="7">
    <source>
        <dbReference type="SAM" id="SignalP"/>
    </source>
</evidence>
<comment type="function">
    <text evidence="5">Required for the activity of the bacterial periplasmic transport system of putrescine.</text>
</comment>
<dbReference type="CDD" id="cd13659">
    <property type="entry name" value="PBP2_PotF"/>
    <property type="match status" value="1"/>
</dbReference>
<gene>
    <name evidence="8" type="ORF">JCR33_19225</name>
</gene>
<dbReference type="GO" id="GO:0019808">
    <property type="term" value="F:polyamine binding"/>
    <property type="evidence" value="ECO:0007669"/>
    <property type="project" value="InterPro"/>
</dbReference>
<evidence type="ECO:0000313" key="8">
    <source>
        <dbReference type="EMBL" id="MBJ3777845.1"/>
    </source>
</evidence>
<protein>
    <recommendedName>
        <fullName evidence="5">Putrescine-binding periplasmic protein</fullName>
    </recommendedName>
</protein>
<keyword evidence="9" id="KW-1185">Reference proteome</keyword>
<dbReference type="PANTHER" id="PTHR30222">
    <property type="entry name" value="SPERMIDINE/PUTRESCINE-BINDING PERIPLASMIC PROTEIN"/>
    <property type="match status" value="1"/>
</dbReference>
<sequence>MFARLAVAASLTALLVAPAAGQEVVNVYNWSDYIDESVLGDFTAETGIEVRYDVFDSNEFVEAKLLAGSTGYDVVVPTAYFLSRQIRAGVFAPLDKSKLSNLGNLWDKITKETATYDPGLEYAIPYMWGTTGLGYVEEKILERMPDAPVDSWDMLFDPDVVSKFADCGIHVLDAQSDVLPIAMNYLGLDPNSKDPNDIRAGAELVAKIRPFVQKFDSSEYINALANGDICLAVGWSGDVLQARDRADEADNGVTVVYSIPKEGAPMWFDMMAIPADAPHMDNALKFIDFILRPEVIAKATNYVNYANANAASREFVDEGVLGDPAVYPPDEVQETLFTTTELPPRVQRVATREWTRIKTGQ</sequence>
<dbReference type="PANTHER" id="PTHR30222:SF12">
    <property type="entry name" value="NORSPERMIDINE SENSOR"/>
    <property type="match status" value="1"/>
</dbReference>
<evidence type="ECO:0000256" key="2">
    <source>
        <dbReference type="ARBA" id="ARBA00022448"/>
    </source>
</evidence>
<dbReference type="EMBL" id="JAEKJA010000021">
    <property type="protein sequence ID" value="MBJ3777845.1"/>
    <property type="molecule type" value="Genomic_DNA"/>
</dbReference>
<dbReference type="PRINTS" id="PR00909">
    <property type="entry name" value="SPERMDNBNDNG"/>
</dbReference>
<comment type="caution">
    <text evidence="8">The sequence shown here is derived from an EMBL/GenBank/DDBJ whole genome shotgun (WGS) entry which is preliminary data.</text>
</comment>
<dbReference type="Proteomes" id="UP000609531">
    <property type="component" value="Unassembled WGS sequence"/>
</dbReference>
<dbReference type="RefSeq" id="WP_198883751.1">
    <property type="nucleotide sequence ID" value="NZ_JAEKJA010000021.1"/>
</dbReference>
<keyword evidence="2 5" id="KW-0813">Transport</keyword>
<feature type="signal peptide" evidence="7">
    <location>
        <begin position="1"/>
        <end position="19"/>
    </location>
</feature>
<evidence type="ECO:0000256" key="4">
    <source>
        <dbReference type="ARBA" id="ARBA00022764"/>
    </source>
</evidence>
<evidence type="ECO:0000313" key="9">
    <source>
        <dbReference type="Proteomes" id="UP000609531"/>
    </source>
</evidence>
<evidence type="ECO:0000256" key="1">
    <source>
        <dbReference type="ARBA" id="ARBA00004418"/>
    </source>
</evidence>
<evidence type="ECO:0000256" key="6">
    <source>
        <dbReference type="PIRSR" id="PIRSR019574-1"/>
    </source>
</evidence>
<dbReference type="Pfam" id="PF13416">
    <property type="entry name" value="SBP_bac_8"/>
    <property type="match status" value="1"/>
</dbReference>
<comment type="subcellular location">
    <subcellularLocation>
        <location evidence="1 5">Periplasm</location>
    </subcellularLocation>
</comment>
<accession>A0A934ISE4</accession>
<name>A0A934ISE4_9HYPH</name>
<dbReference type="InterPro" id="IPR001188">
    <property type="entry name" value="Sperm_putr-bd"/>
</dbReference>
<dbReference type="AlphaFoldDB" id="A0A934ISE4"/>